<dbReference type="RefSeq" id="WP_091473790.1">
    <property type="nucleotide sequence ID" value="NZ_FOJT01000002.1"/>
</dbReference>
<name>A0A1I0W6F6_9FLAO</name>
<keyword evidence="1" id="KW-0812">Transmembrane</keyword>
<accession>A0A1I0W6F6</accession>
<keyword evidence="1" id="KW-0472">Membrane</keyword>
<dbReference type="EMBL" id="FOJT01000002">
    <property type="protein sequence ID" value="SFA84335.1"/>
    <property type="molecule type" value="Genomic_DNA"/>
</dbReference>
<sequence>MKIYNYLLFRIYSFFSKGNYNERGVHYFITVFSTFIVIISIQTCLYTYEYYFSELEIIKDISKGSVFLIFLIVGFINYFFFVRKNKFLNYNFTEDKKGGVLIIIFLLFLFSILMLMVVKGRDKVLEENERIRIEKLK</sequence>
<keyword evidence="3" id="KW-1185">Reference proteome</keyword>
<dbReference type="Proteomes" id="UP000199604">
    <property type="component" value="Unassembled WGS sequence"/>
</dbReference>
<keyword evidence="1" id="KW-1133">Transmembrane helix</keyword>
<proteinExistence type="predicted"/>
<feature type="transmembrane region" description="Helical" evidence="1">
    <location>
        <begin position="60"/>
        <end position="80"/>
    </location>
</feature>
<evidence type="ECO:0000313" key="3">
    <source>
        <dbReference type="Proteomes" id="UP000199604"/>
    </source>
</evidence>
<reference evidence="3" key="1">
    <citation type="submission" date="2016-10" db="EMBL/GenBank/DDBJ databases">
        <authorList>
            <person name="Varghese N."/>
            <person name="Submissions S."/>
        </authorList>
    </citation>
    <scope>NUCLEOTIDE SEQUENCE [LARGE SCALE GENOMIC DNA]</scope>
    <source>
        <strain evidence="3">DSM 21789</strain>
    </source>
</reference>
<feature type="transmembrane region" description="Helical" evidence="1">
    <location>
        <begin position="100"/>
        <end position="118"/>
    </location>
</feature>
<protein>
    <submittedName>
        <fullName evidence="2">Uncharacterized protein</fullName>
    </submittedName>
</protein>
<dbReference type="AlphaFoldDB" id="A0A1I0W6F6"/>
<gene>
    <name evidence="2" type="ORF">SAMN05660845_0587</name>
</gene>
<evidence type="ECO:0000313" key="2">
    <source>
        <dbReference type="EMBL" id="SFA84335.1"/>
    </source>
</evidence>
<evidence type="ECO:0000256" key="1">
    <source>
        <dbReference type="SAM" id="Phobius"/>
    </source>
</evidence>
<dbReference type="OrthoDB" id="1358509at2"/>
<feature type="transmembrane region" description="Helical" evidence="1">
    <location>
        <begin position="25"/>
        <end position="48"/>
    </location>
</feature>
<organism evidence="2 3">
    <name type="scientific">Flavobacterium swingsii</name>
    <dbReference type="NCBI Taxonomy" id="498292"/>
    <lineage>
        <taxon>Bacteria</taxon>
        <taxon>Pseudomonadati</taxon>
        <taxon>Bacteroidota</taxon>
        <taxon>Flavobacteriia</taxon>
        <taxon>Flavobacteriales</taxon>
        <taxon>Flavobacteriaceae</taxon>
        <taxon>Flavobacterium</taxon>
    </lineage>
</organism>